<keyword evidence="4" id="KW-0808">Transferase</keyword>
<comment type="similarity">
    <text evidence="1">Belongs to the glycosyltransferase group 1 family. Glycosyltransferase 4 subfamily.</text>
</comment>
<dbReference type="PANTHER" id="PTHR45947:SF3">
    <property type="entry name" value="SULFOQUINOVOSYL TRANSFERASE SQD2"/>
    <property type="match status" value="1"/>
</dbReference>
<dbReference type="GO" id="GO:0016757">
    <property type="term" value="F:glycosyltransferase activity"/>
    <property type="evidence" value="ECO:0007669"/>
    <property type="project" value="InterPro"/>
</dbReference>
<evidence type="ECO:0000259" key="3">
    <source>
        <dbReference type="Pfam" id="PF13439"/>
    </source>
</evidence>
<dbReference type="AlphaFoldDB" id="A0A9W3KZV8"/>
<evidence type="ECO:0000259" key="2">
    <source>
        <dbReference type="Pfam" id="PF00534"/>
    </source>
</evidence>
<proteinExistence type="inferred from homology"/>
<dbReference type="EMBL" id="CP007512">
    <property type="protein sequence ID" value="AHX21199.1"/>
    <property type="molecule type" value="Genomic_DNA"/>
</dbReference>
<dbReference type="SUPFAM" id="SSF53756">
    <property type="entry name" value="UDP-Glycosyltransferase/glycogen phosphorylase"/>
    <property type="match status" value="1"/>
</dbReference>
<reference evidence="4 5" key="1">
    <citation type="submission" date="2014-03" db="EMBL/GenBank/DDBJ databases">
        <title>The Complete Genome Sequence of Bacillus bombyseptieus.</title>
        <authorList>
            <person name="Cheng T."/>
            <person name="Lin P."/>
            <person name="Jin S."/>
            <person name="Wu Y."/>
            <person name="Fu B."/>
            <person name="Long R."/>
            <person name="Liu D."/>
            <person name="Guo Y."/>
            <person name="Peng L."/>
            <person name="Xia Q."/>
        </authorList>
    </citation>
    <scope>NUCLEOTIDE SEQUENCE [LARGE SCALE GENOMIC DNA]</scope>
    <source>
        <strain evidence="5">wang</strain>
    </source>
</reference>
<dbReference type="InterPro" id="IPR050194">
    <property type="entry name" value="Glycosyltransferase_grp1"/>
</dbReference>
<dbReference type="InterPro" id="IPR028098">
    <property type="entry name" value="Glyco_trans_4-like_N"/>
</dbReference>
<evidence type="ECO:0000256" key="1">
    <source>
        <dbReference type="ARBA" id="ARBA00009481"/>
    </source>
</evidence>
<dbReference type="Pfam" id="PF13439">
    <property type="entry name" value="Glyco_transf_4"/>
    <property type="match status" value="1"/>
</dbReference>
<dbReference type="Gene3D" id="3.40.50.2000">
    <property type="entry name" value="Glycogen Phosphorylase B"/>
    <property type="match status" value="2"/>
</dbReference>
<evidence type="ECO:0000313" key="5">
    <source>
        <dbReference type="Proteomes" id="UP000031778"/>
    </source>
</evidence>
<name>A0A9W3KZV8_9BACI</name>
<dbReference type="InterPro" id="IPR001296">
    <property type="entry name" value="Glyco_trans_1"/>
</dbReference>
<keyword evidence="5" id="KW-1185">Reference proteome</keyword>
<evidence type="ECO:0000313" key="4">
    <source>
        <dbReference type="EMBL" id="AHX21199.1"/>
    </source>
</evidence>
<feature type="domain" description="Glycosyl transferase family 1" evidence="2">
    <location>
        <begin position="186"/>
        <end position="325"/>
    </location>
</feature>
<gene>
    <name evidence="4" type="ORF">CY96_25415</name>
</gene>
<dbReference type="Pfam" id="PF00534">
    <property type="entry name" value="Glycos_transf_1"/>
    <property type="match status" value="1"/>
</dbReference>
<sequence length="358" mass="41551">MNLKIMHIGEYVKGGVATYLQEVVKYQNENREVLNLKVMLSDTNSDENFSMNKEDIEAYPYERNIKSIIKAMFYVNKNIKEHKPDIIHIHSTFAGFFVRVPLLFQKKRYKIVYCSHGWAFCMETSALKKKLYEIVERVLATRTDKIINISSSEHEEALKRGLSYEKCELIHNGISTDLHEGDIEYRIDPSKINLLFVGRFDRQKGLDILLKFFESYQNHNIKLHIIGESILNNEDVEIPSNVVSIGWINHEHIDSYYKLFDAIIIPSRWEGFGLVAIEAMKNKKAIIVSNRGALPELANTSNGYVFDLNNLDTLKELLDNLNKEELIVKGLNGFNEFEKKYTSKKMNTEIVKLYKNIL</sequence>
<accession>A0A9W3KZV8</accession>
<protein>
    <submittedName>
        <fullName evidence="4">Glycosyl transferase</fullName>
    </submittedName>
</protein>
<feature type="domain" description="Glycosyltransferase subfamily 4-like N-terminal" evidence="3">
    <location>
        <begin position="14"/>
        <end position="177"/>
    </location>
</feature>
<dbReference type="KEGG" id="bby:CY96_25415"/>
<dbReference type="PANTHER" id="PTHR45947">
    <property type="entry name" value="SULFOQUINOVOSYL TRANSFERASE SQD2"/>
    <property type="match status" value="1"/>
</dbReference>
<organism evidence="4 5">
    <name type="scientific">Bacillus bombysepticus str. Wang</name>
    <dbReference type="NCBI Taxonomy" id="1330043"/>
    <lineage>
        <taxon>Bacteria</taxon>
        <taxon>Bacillati</taxon>
        <taxon>Bacillota</taxon>
        <taxon>Bacilli</taxon>
        <taxon>Bacillales</taxon>
        <taxon>Bacillaceae</taxon>
        <taxon>Bacillus</taxon>
        <taxon>Bacillus cereus group</taxon>
    </lineage>
</organism>
<dbReference type="Proteomes" id="UP000031778">
    <property type="component" value="Chromosome"/>
</dbReference>